<evidence type="ECO:0000256" key="4">
    <source>
        <dbReference type="ARBA" id="ARBA00022676"/>
    </source>
</evidence>
<dbReference type="Proteomes" id="UP000265120">
    <property type="component" value="Chromosome 9"/>
</dbReference>
<evidence type="ECO:0000256" key="6">
    <source>
        <dbReference type="ARBA" id="ARBA00022692"/>
    </source>
</evidence>
<dbReference type="EC" id="2.4.1.-" evidence="13"/>
<comment type="subcellular location">
    <subcellularLocation>
        <location evidence="1 13">Golgi apparatus membrane</location>
        <topology evidence="1 13">Single-pass type II membrane protein</topology>
    </subcellularLocation>
</comment>
<keyword evidence="5" id="KW-0808">Transferase</keyword>
<evidence type="ECO:0000256" key="13">
    <source>
        <dbReference type="RuleBase" id="RU363063"/>
    </source>
</evidence>
<evidence type="ECO:0000256" key="10">
    <source>
        <dbReference type="ARBA" id="ARBA00023098"/>
    </source>
</evidence>
<evidence type="ECO:0000256" key="11">
    <source>
        <dbReference type="ARBA" id="ARBA00023136"/>
    </source>
</evidence>
<dbReference type="GO" id="GO:0006493">
    <property type="term" value="P:protein O-linked glycosylation"/>
    <property type="evidence" value="ECO:0007669"/>
    <property type="project" value="TreeGrafter"/>
</dbReference>
<keyword evidence="6" id="KW-0812">Transmembrane</keyword>
<dbReference type="OMA" id="KQLLDYW"/>
<keyword evidence="12" id="KW-0325">Glycoprotein</keyword>
<evidence type="ECO:0000256" key="1">
    <source>
        <dbReference type="ARBA" id="ARBA00004323"/>
    </source>
</evidence>
<reference evidence="15 16" key="1">
    <citation type="journal article" date="2014" name="Nat. Genet.">
        <title>Whole-genome sequence of a flatfish provides insights into ZW sex chromosome evolution and adaptation to a benthic lifestyle.</title>
        <authorList>
            <person name="Chen S."/>
            <person name="Zhang G."/>
            <person name="Shao C."/>
            <person name="Huang Q."/>
            <person name="Liu G."/>
            <person name="Zhang P."/>
            <person name="Song W."/>
            <person name="An N."/>
            <person name="Chalopin D."/>
            <person name="Volff J.N."/>
            <person name="Hong Y."/>
            <person name="Li Q."/>
            <person name="Sha Z."/>
            <person name="Zhou H."/>
            <person name="Xie M."/>
            <person name="Yu Q."/>
            <person name="Liu Y."/>
            <person name="Xiang H."/>
            <person name="Wang N."/>
            <person name="Wu K."/>
            <person name="Yang C."/>
            <person name="Zhou Q."/>
            <person name="Liao X."/>
            <person name="Yang L."/>
            <person name="Hu Q."/>
            <person name="Zhang J."/>
            <person name="Meng L."/>
            <person name="Jin L."/>
            <person name="Tian Y."/>
            <person name="Lian J."/>
            <person name="Yang J."/>
            <person name="Miao G."/>
            <person name="Liu S."/>
            <person name="Liang Z."/>
            <person name="Yan F."/>
            <person name="Li Y."/>
            <person name="Sun B."/>
            <person name="Zhang H."/>
            <person name="Zhang J."/>
            <person name="Zhu Y."/>
            <person name="Du M."/>
            <person name="Zhao Y."/>
            <person name="Schartl M."/>
            <person name="Tang Q."/>
            <person name="Wang J."/>
        </authorList>
    </citation>
    <scope>NUCLEOTIDE SEQUENCE</scope>
</reference>
<proteinExistence type="inferred from homology"/>
<evidence type="ECO:0000256" key="3">
    <source>
        <dbReference type="ARBA" id="ARBA00008661"/>
    </source>
</evidence>
<accession>A0A3P8X423</accession>
<keyword evidence="16" id="KW-1185">Reference proteome</keyword>
<keyword evidence="7" id="KW-0735">Signal-anchor</keyword>
<comment type="similarity">
    <text evidence="3 13">Belongs to the glycosyltransferase 31 family.</text>
</comment>
<keyword evidence="9 13" id="KW-0333">Golgi apparatus</keyword>
<dbReference type="PANTHER" id="PTHR11214:SF115">
    <property type="entry name" value="HEXOSYLTRANSFERASE"/>
    <property type="match status" value="1"/>
</dbReference>
<name>A0A3P8X423_CYNSE</name>
<evidence type="ECO:0000256" key="14">
    <source>
        <dbReference type="SAM" id="MobiDB-lite"/>
    </source>
</evidence>
<dbReference type="STRING" id="244447.ENSCSEP00000032476"/>
<feature type="compositionally biased region" description="Low complexity" evidence="14">
    <location>
        <begin position="48"/>
        <end position="59"/>
    </location>
</feature>
<dbReference type="Ensembl" id="ENSCSET00000032897.1">
    <property type="protein sequence ID" value="ENSCSEP00000032476.1"/>
    <property type="gene ID" value="ENSCSEG00000020846.1"/>
</dbReference>
<dbReference type="GeneTree" id="ENSGT00940000164876"/>
<dbReference type="GO" id="GO:0006629">
    <property type="term" value="P:lipid metabolic process"/>
    <property type="evidence" value="ECO:0007669"/>
    <property type="project" value="UniProtKB-KW"/>
</dbReference>
<dbReference type="FunFam" id="3.90.550.50:FF:000001">
    <property type="entry name" value="Hexosyltransferase"/>
    <property type="match status" value="1"/>
</dbReference>
<dbReference type="InterPro" id="IPR002659">
    <property type="entry name" value="Glyco_trans_31"/>
</dbReference>
<keyword evidence="10" id="KW-0443">Lipid metabolism</keyword>
<keyword evidence="11" id="KW-0472">Membrane</keyword>
<evidence type="ECO:0000313" key="15">
    <source>
        <dbReference type="Ensembl" id="ENSCSEP00000032476.1"/>
    </source>
</evidence>
<evidence type="ECO:0000256" key="2">
    <source>
        <dbReference type="ARBA" id="ARBA00004922"/>
    </source>
</evidence>
<evidence type="ECO:0000256" key="9">
    <source>
        <dbReference type="ARBA" id="ARBA00023034"/>
    </source>
</evidence>
<organism evidence="15 16">
    <name type="scientific">Cynoglossus semilaevis</name>
    <name type="common">Tongue sole</name>
    <dbReference type="NCBI Taxonomy" id="244447"/>
    <lineage>
        <taxon>Eukaryota</taxon>
        <taxon>Metazoa</taxon>
        <taxon>Chordata</taxon>
        <taxon>Craniata</taxon>
        <taxon>Vertebrata</taxon>
        <taxon>Euteleostomi</taxon>
        <taxon>Actinopterygii</taxon>
        <taxon>Neopterygii</taxon>
        <taxon>Teleostei</taxon>
        <taxon>Neoteleostei</taxon>
        <taxon>Acanthomorphata</taxon>
        <taxon>Carangaria</taxon>
        <taxon>Pleuronectiformes</taxon>
        <taxon>Pleuronectoidei</taxon>
        <taxon>Cynoglossidae</taxon>
        <taxon>Cynoglossinae</taxon>
        <taxon>Cynoglossus</taxon>
    </lineage>
</organism>
<evidence type="ECO:0000313" key="16">
    <source>
        <dbReference type="Proteomes" id="UP000265120"/>
    </source>
</evidence>
<evidence type="ECO:0000256" key="5">
    <source>
        <dbReference type="ARBA" id="ARBA00022679"/>
    </source>
</evidence>
<reference evidence="15" key="2">
    <citation type="submission" date="2025-08" db="UniProtKB">
        <authorList>
            <consortium name="Ensembl"/>
        </authorList>
    </citation>
    <scope>IDENTIFICATION</scope>
</reference>
<dbReference type="PANTHER" id="PTHR11214">
    <property type="entry name" value="BETA-1,3-N-ACETYLGLUCOSAMINYLTRANSFERASE"/>
    <property type="match status" value="1"/>
</dbReference>
<evidence type="ECO:0000256" key="12">
    <source>
        <dbReference type="ARBA" id="ARBA00023180"/>
    </source>
</evidence>
<dbReference type="GO" id="GO:0000139">
    <property type="term" value="C:Golgi membrane"/>
    <property type="evidence" value="ECO:0007669"/>
    <property type="project" value="UniProtKB-SubCell"/>
</dbReference>
<sequence length="360" mass="41402">KLHNIFFMLVAGRTCHQVLLPNHCHNLTLQSPHLYEQLQPRLTVNNETTSTSFPTSSTLTPPPPPLPPTTTTAPPEFQYHQAYPRNYQFIMDNEDLCKNQTPFLVLMVTVTPQNTDARNAIRTTWGKDKVVQGQTVFTLFMLGLSKNGDHEQQKEKLQQENLQHHDLLQSNFIDSYLNLTIKTMVIMDWLATRCPSAAYGMKTDSDMFLNIDNLVKMLMLQGIPRQNYLTGLLMWNREPIRDKNSKWYVPVELYPDSLYPTYTLGMGYVFSNDLPAKYVEISKLIKPFNIEDAYIGMCMKKLGLGPTSPPDPWQFQAYSGKFDRCKYSKIITYILGSSQQLIDYWTELKKPGDPCPVKEN</sequence>
<comment type="pathway">
    <text evidence="2">Protein modification; protein glycosylation.</text>
</comment>
<dbReference type="Pfam" id="PF01762">
    <property type="entry name" value="Galactosyl_T"/>
    <property type="match status" value="1"/>
</dbReference>
<dbReference type="AlphaFoldDB" id="A0A3P8X423"/>
<reference evidence="15" key="3">
    <citation type="submission" date="2025-09" db="UniProtKB">
        <authorList>
            <consortium name="Ensembl"/>
        </authorList>
    </citation>
    <scope>IDENTIFICATION</scope>
</reference>
<dbReference type="GO" id="GO:0008499">
    <property type="term" value="F:N-acetyl-beta-D-glucosaminide beta-(1,3)-galactosyltransferase activity"/>
    <property type="evidence" value="ECO:0007669"/>
    <property type="project" value="TreeGrafter"/>
</dbReference>
<keyword evidence="4 13" id="KW-0328">Glycosyltransferase</keyword>
<evidence type="ECO:0000256" key="8">
    <source>
        <dbReference type="ARBA" id="ARBA00022989"/>
    </source>
</evidence>
<dbReference type="Gene3D" id="3.90.550.50">
    <property type="match status" value="1"/>
</dbReference>
<feature type="region of interest" description="Disordered" evidence="14">
    <location>
        <begin position="46"/>
        <end position="72"/>
    </location>
</feature>
<dbReference type="InParanoid" id="A0A3P8X423"/>
<keyword evidence="8" id="KW-1133">Transmembrane helix</keyword>
<evidence type="ECO:0000256" key="7">
    <source>
        <dbReference type="ARBA" id="ARBA00022968"/>
    </source>
</evidence>
<protein>
    <recommendedName>
        <fullName evidence="13">Hexosyltransferase</fullName>
        <ecNumber evidence="13">2.4.1.-</ecNumber>
    </recommendedName>
</protein>